<evidence type="ECO:0000256" key="1">
    <source>
        <dbReference type="ARBA" id="ARBA00004651"/>
    </source>
</evidence>
<feature type="transmembrane region" description="Helical" evidence="6">
    <location>
        <begin position="15"/>
        <end position="33"/>
    </location>
</feature>
<evidence type="ECO:0000313" key="7">
    <source>
        <dbReference type="EMBL" id="CAJ0947342.1"/>
    </source>
</evidence>
<keyword evidence="5 6" id="KW-0472">Membrane</keyword>
<dbReference type="PANTHER" id="PTHR30065:SF8">
    <property type="entry name" value="FLAGELLAR BIOSYNTHETIC PROTEIN FLIR"/>
    <property type="match status" value="1"/>
</dbReference>
<comment type="caution">
    <text evidence="7">The sequence shown here is derived from an EMBL/GenBank/DDBJ whole genome shotgun (WGS) entry which is preliminary data.</text>
</comment>
<proteinExistence type="predicted"/>
<dbReference type="Pfam" id="PF01311">
    <property type="entry name" value="Bac_export_1"/>
    <property type="match status" value="1"/>
</dbReference>
<feature type="transmembrane region" description="Helical" evidence="6">
    <location>
        <begin position="76"/>
        <end position="96"/>
    </location>
</feature>
<organism evidence="7 8">
    <name type="scientific">Ranitomeya imitator</name>
    <name type="common">mimic poison frog</name>
    <dbReference type="NCBI Taxonomy" id="111125"/>
    <lineage>
        <taxon>Eukaryota</taxon>
        <taxon>Metazoa</taxon>
        <taxon>Chordata</taxon>
        <taxon>Craniata</taxon>
        <taxon>Vertebrata</taxon>
        <taxon>Euteleostomi</taxon>
        <taxon>Amphibia</taxon>
        <taxon>Batrachia</taxon>
        <taxon>Anura</taxon>
        <taxon>Neobatrachia</taxon>
        <taxon>Hyloidea</taxon>
        <taxon>Dendrobatidae</taxon>
        <taxon>Dendrobatinae</taxon>
        <taxon>Ranitomeya</taxon>
    </lineage>
</organism>
<reference evidence="7" key="1">
    <citation type="submission" date="2023-07" db="EMBL/GenBank/DDBJ databases">
        <authorList>
            <person name="Stuckert A."/>
        </authorList>
    </citation>
    <scope>NUCLEOTIDE SEQUENCE</scope>
</reference>
<gene>
    <name evidence="7" type="ORF">RIMI_LOCUS11642660</name>
</gene>
<feature type="transmembrane region" description="Helical" evidence="6">
    <location>
        <begin position="45"/>
        <end position="64"/>
    </location>
</feature>
<dbReference type="PANTHER" id="PTHR30065">
    <property type="entry name" value="FLAGELLAR BIOSYNTHETIC PROTEIN FLIR"/>
    <property type="match status" value="1"/>
</dbReference>
<keyword evidence="8" id="KW-1185">Reference proteome</keyword>
<keyword evidence="3 6" id="KW-0812">Transmembrane</keyword>
<evidence type="ECO:0000313" key="8">
    <source>
        <dbReference type="Proteomes" id="UP001176940"/>
    </source>
</evidence>
<keyword evidence="2" id="KW-1003">Cell membrane</keyword>
<evidence type="ECO:0000256" key="6">
    <source>
        <dbReference type="SAM" id="Phobius"/>
    </source>
</evidence>
<evidence type="ECO:0000256" key="3">
    <source>
        <dbReference type="ARBA" id="ARBA00022692"/>
    </source>
</evidence>
<name>A0ABN9LPL2_9NEOB</name>
<evidence type="ECO:0000256" key="2">
    <source>
        <dbReference type="ARBA" id="ARBA00022475"/>
    </source>
</evidence>
<dbReference type="InterPro" id="IPR002010">
    <property type="entry name" value="T3SS_IM_R"/>
</dbReference>
<sequence>MIEIDSPQWLSWLTLYFWPLLRILALSMTAPILSERAIPKRVKIGLGLAILIGVTLGFTMQLAFASRSSSGEYYFFWYLMVHLWLFSLLIDSFHTLPITGKPINSNAFIALYNNRSGYFYSRVNARFNRLSPYY</sequence>
<dbReference type="Proteomes" id="UP001176940">
    <property type="component" value="Unassembled WGS sequence"/>
</dbReference>
<keyword evidence="4 6" id="KW-1133">Transmembrane helix</keyword>
<evidence type="ECO:0000256" key="4">
    <source>
        <dbReference type="ARBA" id="ARBA00022989"/>
    </source>
</evidence>
<evidence type="ECO:0000256" key="5">
    <source>
        <dbReference type="ARBA" id="ARBA00023136"/>
    </source>
</evidence>
<dbReference type="EMBL" id="CAUEEQ010026591">
    <property type="protein sequence ID" value="CAJ0947342.1"/>
    <property type="molecule type" value="Genomic_DNA"/>
</dbReference>
<comment type="subcellular location">
    <subcellularLocation>
        <location evidence="1">Cell membrane</location>
        <topology evidence="1">Multi-pass membrane protein</topology>
    </subcellularLocation>
</comment>
<accession>A0ABN9LPL2</accession>
<protein>
    <submittedName>
        <fullName evidence="7">Uncharacterized protein</fullName>
    </submittedName>
</protein>